<evidence type="ECO:0000256" key="5">
    <source>
        <dbReference type="ARBA" id="ARBA00022695"/>
    </source>
</evidence>
<dbReference type="GO" id="GO:0004306">
    <property type="term" value="F:ethanolamine-phosphate cytidylyltransferase activity"/>
    <property type="evidence" value="ECO:0007669"/>
    <property type="project" value="UniProtKB-EC"/>
</dbReference>
<evidence type="ECO:0000313" key="14">
    <source>
        <dbReference type="Proteomes" id="UP000236291"/>
    </source>
</evidence>
<dbReference type="InterPro" id="IPR014729">
    <property type="entry name" value="Rossmann-like_a/b/a_fold"/>
</dbReference>
<evidence type="ECO:0000256" key="2">
    <source>
        <dbReference type="ARBA" id="ARBA00010101"/>
    </source>
</evidence>
<dbReference type="GO" id="GO:0005737">
    <property type="term" value="C:cytoplasm"/>
    <property type="evidence" value="ECO:0007669"/>
    <property type="project" value="TreeGrafter"/>
</dbReference>
<keyword evidence="5 13" id="KW-0548">Nucleotidyltransferase</keyword>
<dbReference type="Pfam" id="PF01467">
    <property type="entry name" value="CTP_transf_like"/>
    <property type="match status" value="1"/>
</dbReference>
<dbReference type="InterPro" id="IPR004821">
    <property type="entry name" value="Cyt_trans-like"/>
</dbReference>
<protein>
    <recommendedName>
        <fullName evidence="10">ethanolamine-phosphate cytidylyltransferase</fullName>
        <ecNumber evidence="10">2.7.7.14</ecNumber>
    </recommendedName>
    <alternativeName>
        <fullName evidence="11">CTP:phosphoethanolamine cytidylyltransferase</fullName>
    </alternativeName>
</protein>
<evidence type="ECO:0000256" key="7">
    <source>
        <dbReference type="ARBA" id="ARBA00023209"/>
    </source>
</evidence>
<evidence type="ECO:0000256" key="9">
    <source>
        <dbReference type="ARBA" id="ARBA00024191"/>
    </source>
</evidence>
<dbReference type="EC" id="2.7.7.14" evidence="10"/>
<evidence type="ECO:0000256" key="8">
    <source>
        <dbReference type="ARBA" id="ARBA00023264"/>
    </source>
</evidence>
<evidence type="ECO:0000256" key="11">
    <source>
        <dbReference type="ARBA" id="ARBA00031473"/>
    </source>
</evidence>
<reference evidence="13 14" key="1">
    <citation type="journal article" date="2014" name="Am. J. Bot.">
        <title>Genome assembly and annotation for red clover (Trifolium pratense; Fabaceae).</title>
        <authorList>
            <person name="Istvanek J."/>
            <person name="Jaros M."/>
            <person name="Krenek A."/>
            <person name="Repkova J."/>
        </authorList>
    </citation>
    <scope>NUCLEOTIDE SEQUENCE [LARGE SCALE GENOMIC DNA]</scope>
    <source>
        <strain evidence="14">cv. Tatra</strain>
        <tissue evidence="13">Young leaves</tissue>
    </source>
</reference>
<keyword evidence="8" id="KW-1208">Phospholipid metabolism</keyword>
<sequence>ATRGLHRPIMSLHERSLSVLACRYVDEVIIGAPWEVSKDMITTFNISLVVHGTTAENTDFQKEQSNPYAVPISLGIFQILDSPLDITTTTIIRRIVSNHEAYQLADLLGVDNGAAVGKFVEMPTMAAP</sequence>
<dbReference type="InterPro" id="IPR044608">
    <property type="entry name" value="Ect1/PCYT2"/>
</dbReference>
<dbReference type="AlphaFoldDB" id="A0A2K3MTN8"/>
<feature type="domain" description="Cytidyltransferase-like" evidence="12">
    <location>
        <begin position="7"/>
        <end position="93"/>
    </location>
</feature>
<comment type="similarity">
    <text evidence="2">Belongs to the cytidylyltransferase family.</text>
</comment>
<keyword evidence="7" id="KW-0594">Phospholipid biosynthesis</keyword>
<gene>
    <name evidence="13" type="ORF">L195_g017317</name>
</gene>
<proteinExistence type="inferred from homology"/>
<comment type="pathway">
    <text evidence="1">Lipid metabolism.</text>
</comment>
<evidence type="ECO:0000256" key="3">
    <source>
        <dbReference type="ARBA" id="ARBA00022516"/>
    </source>
</evidence>
<feature type="non-terminal residue" evidence="13">
    <location>
        <position position="1"/>
    </location>
</feature>
<dbReference type="SUPFAM" id="SSF52374">
    <property type="entry name" value="Nucleotidylyl transferase"/>
    <property type="match status" value="1"/>
</dbReference>
<comment type="caution">
    <text evidence="13">The sequence shown here is derived from an EMBL/GenBank/DDBJ whole genome shotgun (WGS) entry which is preliminary data.</text>
</comment>
<name>A0A2K3MTN8_TRIPR</name>
<dbReference type="PANTHER" id="PTHR45780:SF2">
    <property type="entry name" value="ETHANOLAMINE-PHOSPHATE CYTIDYLYLTRANSFERASE"/>
    <property type="match status" value="1"/>
</dbReference>
<dbReference type="PANTHER" id="PTHR45780">
    <property type="entry name" value="ETHANOLAMINE-PHOSPHATE CYTIDYLYLTRANSFERASE"/>
    <property type="match status" value="1"/>
</dbReference>
<organism evidence="13 14">
    <name type="scientific">Trifolium pratense</name>
    <name type="common">Red clover</name>
    <dbReference type="NCBI Taxonomy" id="57577"/>
    <lineage>
        <taxon>Eukaryota</taxon>
        <taxon>Viridiplantae</taxon>
        <taxon>Streptophyta</taxon>
        <taxon>Embryophyta</taxon>
        <taxon>Tracheophyta</taxon>
        <taxon>Spermatophyta</taxon>
        <taxon>Magnoliopsida</taxon>
        <taxon>eudicotyledons</taxon>
        <taxon>Gunneridae</taxon>
        <taxon>Pentapetalae</taxon>
        <taxon>rosids</taxon>
        <taxon>fabids</taxon>
        <taxon>Fabales</taxon>
        <taxon>Fabaceae</taxon>
        <taxon>Papilionoideae</taxon>
        <taxon>50 kb inversion clade</taxon>
        <taxon>NPAAA clade</taxon>
        <taxon>Hologalegina</taxon>
        <taxon>IRL clade</taxon>
        <taxon>Trifolieae</taxon>
        <taxon>Trifolium</taxon>
    </lineage>
</organism>
<evidence type="ECO:0000256" key="6">
    <source>
        <dbReference type="ARBA" id="ARBA00023098"/>
    </source>
</evidence>
<evidence type="ECO:0000313" key="13">
    <source>
        <dbReference type="EMBL" id="PNX94147.1"/>
    </source>
</evidence>
<comment type="pathway">
    <text evidence="9">Phospholipid metabolism; phosphatidylethanolamine biosynthesis; phosphatidylethanolamine from ethanolamine: step 2/3.</text>
</comment>
<dbReference type="STRING" id="57577.A0A2K3MTN8"/>
<reference evidence="13 14" key="2">
    <citation type="journal article" date="2017" name="Front. Plant Sci.">
        <title>Gene Classification and Mining of Molecular Markers Useful in Red Clover (Trifolium pratense) Breeding.</title>
        <authorList>
            <person name="Istvanek J."/>
            <person name="Dluhosova J."/>
            <person name="Dluhos P."/>
            <person name="Patkova L."/>
            <person name="Nedelnik J."/>
            <person name="Repkova J."/>
        </authorList>
    </citation>
    <scope>NUCLEOTIDE SEQUENCE [LARGE SCALE GENOMIC DNA]</scope>
    <source>
        <strain evidence="14">cv. Tatra</strain>
        <tissue evidence="13">Young leaves</tissue>
    </source>
</reference>
<accession>A0A2K3MTN8</accession>
<keyword evidence="6" id="KW-0443">Lipid metabolism</keyword>
<evidence type="ECO:0000256" key="1">
    <source>
        <dbReference type="ARBA" id="ARBA00005189"/>
    </source>
</evidence>
<dbReference type="GO" id="GO:0006646">
    <property type="term" value="P:phosphatidylethanolamine biosynthetic process"/>
    <property type="evidence" value="ECO:0007669"/>
    <property type="project" value="UniProtKB-UniPathway"/>
</dbReference>
<evidence type="ECO:0000259" key="12">
    <source>
        <dbReference type="Pfam" id="PF01467"/>
    </source>
</evidence>
<keyword evidence="4 13" id="KW-0808">Transferase</keyword>
<keyword evidence="3" id="KW-0444">Lipid biosynthesis</keyword>
<dbReference type="EMBL" id="ASHM01012200">
    <property type="protein sequence ID" value="PNX94147.1"/>
    <property type="molecule type" value="Genomic_DNA"/>
</dbReference>
<dbReference type="Proteomes" id="UP000236291">
    <property type="component" value="Unassembled WGS sequence"/>
</dbReference>
<dbReference type="Gene3D" id="3.40.50.620">
    <property type="entry name" value="HUPs"/>
    <property type="match status" value="1"/>
</dbReference>
<dbReference type="UniPathway" id="UPA00558">
    <property type="reaction ID" value="UER00742"/>
</dbReference>
<evidence type="ECO:0000256" key="4">
    <source>
        <dbReference type="ARBA" id="ARBA00022679"/>
    </source>
</evidence>
<evidence type="ECO:0000256" key="10">
    <source>
        <dbReference type="ARBA" id="ARBA00024221"/>
    </source>
</evidence>